<dbReference type="Proteomes" id="UP000694549">
    <property type="component" value="Unplaced"/>
</dbReference>
<keyword evidence="3 5" id="KW-0720">Serine protease</keyword>
<dbReference type="GO" id="GO:0004252">
    <property type="term" value="F:serine-type endopeptidase activity"/>
    <property type="evidence" value="ECO:0007669"/>
    <property type="project" value="InterPro"/>
</dbReference>
<sequence>MLRALLAPALLSLGCSQLFVLQPYETSRQRQPLTHKLCSAASYLFTRGRVLGGRRRLSPHVTHKASHSLGCPPAPALECGERPLIDKTSGSRIVGGHDAEVGAWPWSVSLQIHHVGAKFAHICGGTLVSENSVVTAGHCTTGRKDPYFWRAVLGTHNLWKHGKHAARRSIRSIIVHPEFDRETFENDIALFHLNSAVRYSYYIQPICLPSAHLYLYIGQETECFISGWGRIAEKGKSKTPSVLQEAQVEIIPHSACNNSDAYGGMINNNMICAGSPLGGIDSCQGDSGGPLVCYHPGDNKFYLLGVTSFGYGCGRQNYPGVYVCVPHYRRWISSQLLLNGKAGNPVSITLMIFLTVRCIVFM</sequence>
<name>A0A8B9VRG6_9AVES</name>
<feature type="domain" description="Peptidase S1" evidence="7">
    <location>
        <begin position="93"/>
        <end position="337"/>
    </location>
</feature>
<evidence type="ECO:0000256" key="3">
    <source>
        <dbReference type="ARBA" id="ARBA00022825"/>
    </source>
</evidence>
<dbReference type="Ensembl" id="ENSAZOT00000028070.1">
    <property type="protein sequence ID" value="ENSAZOP00000026167.1"/>
    <property type="gene ID" value="ENSAZOG00000016729.1"/>
</dbReference>
<dbReference type="PANTHER" id="PTHR24252">
    <property type="entry name" value="ACROSIN-RELATED"/>
    <property type="match status" value="1"/>
</dbReference>
<dbReference type="CDD" id="cd00190">
    <property type="entry name" value="Tryp_SPc"/>
    <property type="match status" value="1"/>
</dbReference>
<dbReference type="FunFam" id="2.40.10.10:FF:000003">
    <property type="entry name" value="Transmembrane serine protease 3"/>
    <property type="match status" value="1"/>
</dbReference>
<evidence type="ECO:0000256" key="6">
    <source>
        <dbReference type="SAM" id="SignalP"/>
    </source>
</evidence>
<evidence type="ECO:0000259" key="7">
    <source>
        <dbReference type="PROSITE" id="PS50240"/>
    </source>
</evidence>
<keyword evidence="4" id="KW-1015">Disulfide bond</keyword>
<evidence type="ECO:0000256" key="5">
    <source>
        <dbReference type="RuleBase" id="RU363034"/>
    </source>
</evidence>
<dbReference type="InterPro" id="IPR001254">
    <property type="entry name" value="Trypsin_dom"/>
</dbReference>
<dbReference type="PROSITE" id="PS51257">
    <property type="entry name" value="PROKAR_LIPOPROTEIN"/>
    <property type="match status" value="1"/>
</dbReference>
<dbReference type="Gene3D" id="2.40.10.10">
    <property type="entry name" value="Trypsin-like serine proteases"/>
    <property type="match status" value="2"/>
</dbReference>
<dbReference type="InterPro" id="IPR001314">
    <property type="entry name" value="Peptidase_S1A"/>
</dbReference>
<evidence type="ECO:0000256" key="2">
    <source>
        <dbReference type="ARBA" id="ARBA00022801"/>
    </source>
</evidence>
<evidence type="ECO:0000256" key="1">
    <source>
        <dbReference type="ARBA" id="ARBA00022670"/>
    </source>
</evidence>
<reference evidence="8" key="2">
    <citation type="submission" date="2025-09" db="UniProtKB">
        <authorList>
            <consortium name="Ensembl"/>
        </authorList>
    </citation>
    <scope>IDENTIFICATION</scope>
</reference>
<evidence type="ECO:0000256" key="4">
    <source>
        <dbReference type="ARBA" id="ARBA00023157"/>
    </source>
</evidence>
<dbReference type="SUPFAM" id="SSF50494">
    <property type="entry name" value="Trypsin-like serine proteases"/>
    <property type="match status" value="1"/>
</dbReference>
<reference evidence="8" key="1">
    <citation type="submission" date="2025-08" db="UniProtKB">
        <authorList>
            <consortium name="Ensembl"/>
        </authorList>
    </citation>
    <scope>IDENTIFICATION</scope>
</reference>
<accession>A0A8B9VRG6</accession>
<dbReference type="Pfam" id="PF00089">
    <property type="entry name" value="Trypsin"/>
    <property type="match status" value="1"/>
</dbReference>
<keyword evidence="1 5" id="KW-0645">Protease</keyword>
<dbReference type="InterPro" id="IPR043504">
    <property type="entry name" value="Peptidase_S1_PA_chymotrypsin"/>
</dbReference>
<keyword evidence="2 5" id="KW-0378">Hydrolase</keyword>
<organism evidence="8 9">
    <name type="scientific">Anas zonorhyncha</name>
    <name type="common">Eastern spot-billed duck</name>
    <dbReference type="NCBI Taxonomy" id="75864"/>
    <lineage>
        <taxon>Eukaryota</taxon>
        <taxon>Metazoa</taxon>
        <taxon>Chordata</taxon>
        <taxon>Craniata</taxon>
        <taxon>Vertebrata</taxon>
        <taxon>Euteleostomi</taxon>
        <taxon>Archelosauria</taxon>
        <taxon>Archosauria</taxon>
        <taxon>Dinosauria</taxon>
        <taxon>Saurischia</taxon>
        <taxon>Theropoda</taxon>
        <taxon>Coelurosauria</taxon>
        <taxon>Aves</taxon>
        <taxon>Neognathae</taxon>
        <taxon>Galloanserae</taxon>
        <taxon>Anseriformes</taxon>
        <taxon>Anatidae</taxon>
        <taxon>Anatinae</taxon>
        <taxon>Anas</taxon>
    </lineage>
</organism>
<dbReference type="GO" id="GO:0006508">
    <property type="term" value="P:proteolysis"/>
    <property type="evidence" value="ECO:0007669"/>
    <property type="project" value="UniProtKB-KW"/>
</dbReference>
<proteinExistence type="predicted"/>
<protein>
    <recommendedName>
        <fullName evidence="7">Peptidase S1 domain-containing protein</fullName>
    </recommendedName>
</protein>
<dbReference type="InterPro" id="IPR018114">
    <property type="entry name" value="TRYPSIN_HIS"/>
</dbReference>
<dbReference type="SMART" id="SM00020">
    <property type="entry name" value="Tryp_SPc"/>
    <property type="match status" value="1"/>
</dbReference>
<dbReference type="PRINTS" id="PR00722">
    <property type="entry name" value="CHYMOTRYPSIN"/>
</dbReference>
<feature type="chain" id="PRO_5034761439" description="Peptidase S1 domain-containing protein" evidence="6">
    <location>
        <begin position="17"/>
        <end position="362"/>
    </location>
</feature>
<dbReference type="InterPro" id="IPR009003">
    <property type="entry name" value="Peptidase_S1_PA"/>
</dbReference>
<dbReference type="InterPro" id="IPR033116">
    <property type="entry name" value="TRYPSIN_SER"/>
</dbReference>
<evidence type="ECO:0000313" key="8">
    <source>
        <dbReference type="Ensembl" id="ENSAZOP00000026167.1"/>
    </source>
</evidence>
<dbReference type="AlphaFoldDB" id="A0A8B9VRG6"/>
<keyword evidence="9" id="KW-1185">Reference proteome</keyword>
<dbReference type="PROSITE" id="PS00134">
    <property type="entry name" value="TRYPSIN_HIS"/>
    <property type="match status" value="1"/>
</dbReference>
<dbReference type="PANTHER" id="PTHR24252:SF21">
    <property type="entry name" value="TRANSMEMBRANE SERINE PROTEASE 12"/>
    <property type="match status" value="1"/>
</dbReference>
<evidence type="ECO:0000313" key="9">
    <source>
        <dbReference type="Proteomes" id="UP000694549"/>
    </source>
</evidence>
<dbReference type="PROSITE" id="PS00135">
    <property type="entry name" value="TRYPSIN_SER"/>
    <property type="match status" value="1"/>
</dbReference>
<feature type="signal peptide" evidence="6">
    <location>
        <begin position="1"/>
        <end position="16"/>
    </location>
</feature>
<dbReference type="PROSITE" id="PS50240">
    <property type="entry name" value="TRYPSIN_DOM"/>
    <property type="match status" value="1"/>
</dbReference>
<keyword evidence="6" id="KW-0732">Signal</keyword>